<feature type="compositionally biased region" description="Polar residues" evidence="1">
    <location>
        <begin position="34"/>
        <end position="44"/>
    </location>
</feature>
<feature type="compositionally biased region" description="Low complexity" evidence="1">
    <location>
        <begin position="107"/>
        <end position="128"/>
    </location>
</feature>
<evidence type="ECO:0000313" key="2">
    <source>
        <dbReference type="EMBL" id="KAK7074765.1"/>
    </source>
</evidence>
<gene>
    <name evidence="2" type="ORF">SK128_019522</name>
</gene>
<evidence type="ECO:0000313" key="3">
    <source>
        <dbReference type="Proteomes" id="UP001381693"/>
    </source>
</evidence>
<feature type="region of interest" description="Disordered" evidence="1">
    <location>
        <begin position="92"/>
        <end position="136"/>
    </location>
</feature>
<dbReference type="Proteomes" id="UP001381693">
    <property type="component" value="Unassembled WGS sequence"/>
</dbReference>
<dbReference type="EMBL" id="JAXCGZ010011464">
    <property type="protein sequence ID" value="KAK7074765.1"/>
    <property type="molecule type" value="Genomic_DNA"/>
</dbReference>
<evidence type="ECO:0000256" key="1">
    <source>
        <dbReference type="SAM" id="MobiDB-lite"/>
    </source>
</evidence>
<feature type="compositionally biased region" description="Polar residues" evidence="1">
    <location>
        <begin position="14"/>
        <end position="24"/>
    </location>
</feature>
<proteinExistence type="predicted"/>
<organism evidence="2 3">
    <name type="scientific">Halocaridina rubra</name>
    <name type="common">Hawaiian red shrimp</name>
    <dbReference type="NCBI Taxonomy" id="373956"/>
    <lineage>
        <taxon>Eukaryota</taxon>
        <taxon>Metazoa</taxon>
        <taxon>Ecdysozoa</taxon>
        <taxon>Arthropoda</taxon>
        <taxon>Crustacea</taxon>
        <taxon>Multicrustacea</taxon>
        <taxon>Malacostraca</taxon>
        <taxon>Eumalacostraca</taxon>
        <taxon>Eucarida</taxon>
        <taxon>Decapoda</taxon>
        <taxon>Pleocyemata</taxon>
        <taxon>Caridea</taxon>
        <taxon>Atyoidea</taxon>
        <taxon>Atyidae</taxon>
        <taxon>Halocaridina</taxon>
    </lineage>
</organism>
<sequence>MLGSVSEINEVRNHATSSKHSQSFGWCDEEGNVANPSNRNGHNTSRGHKRLRRNAASAGSIATTSLCDAHSVDIVYPKSAKGEKCGTVHFRPSIHHGSTSLGLEGGPSVAAVSSSSTQPSSLPSAAEPPSHPVSLE</sequence>
<keyword evidence="3" id="KW-1185">Reference proteome</keyword>
<dbReference type="AlphaFoldDB" id="A0AAN8X9R7"/>
<protein>
    <submittedName>
        <fullName evidence="2">Uncharacterized protein</fullName>
    </submittedName>
</protein>
<comment type="caution">
    <text evidence="2">The sequence shown here is derived from an EMBL/GenBank/DDBJ whole genome shotgun (WGS) entry which is preliminary data.</text>
</comment>
<name>A0AAN8X9R7_HALRR</name>
<accession>A0AAN8X9R7</accession>
<feature type="non-terminal residue" evidence="2">
    <location>
        <position position="136"/>
    </location>
</feature>
<reference evidence="2 3" key="1">
    <citation type="submission" date="2023-11" db="EMBL/GenBank/DDBJ databases">
        <title>Halocaridina rubra genome assembly.</title>
        <authorList>
            <person name="Smith C."/>
        </authorList>
    </citation>
    <scope>NUCLEOTIDE SEQUENCE [LARGE SCALE GENOMIC DNA]</scope>
    <source>
        <strain evidence="2">EP-1</strain>
        <tissue evidence="2">Whole</tissue>
    </source>
</reference>
<feature type="region of interest" description="Disordered" evidence="1">
    <location>
        <begin position="1"/>
        <end position="59"/>
    </location>
</feature>